<organism evidence="1">
    <name type="scientific">Rhizophora mucronata</name>
    <name type="common">Asiatic mangrove</name>
    <dbReference type="NCBI Taxonomy" id="61149"/>
    <lineage>
        <taxon>Eukaryota</taxon>
        <taxon>Viridiplantae</taxon>
        <taxon>Streptophyta</taxon>
        <taxon>Embryophyta</taxon>
        <taxon>Tracheophyta</taxon>
        <taxon>Spermatophyta</taxon>
        <taxon>Magnoliopsida</taxon>
        <taxon>eudicotyledons</taxon>
        <taxon>Gunneridae</taxon>
        <taxon>Pentapetalae</taxon>
        <taxon>rosids</taxon>
        <taxon>fabids</taxon>
        <taxon>Malpighiales</taxon>
        <taxon>Rhizophoraceae</taxon>
        <taxon>Rhizophora</taxon>
    </lineage>
</organism>
<sequence length="33" mass="3963">MTLHSLNPWELFIKQLLLTHHNKMVLLNAKIKH</sequence>
<evidence type="ECO:0000313" key="1">
    <source>
        <dbReference type="EMBL" id="MBX54711.1"/>
    </source>
</evidence>
<dbReference type="AlphaFoldDB" id="A0A2P2PJ93"/>
<proteinExistence type="predicted"/>
<reference evidence="1" key="1">
    <citation type="submission" date="2018-02" db="EMBL/GenBank/DDBJ databases">
        <title>Rhizophora mucronata_Transcriptome.</title>
        <authorList>
            <person name="Meera S.P."/>
            <person name="Sreeshan A."/>
            <person name="Augustine A."/>
        </authorList>
    </citation>
    <scope>NUCLEOTIDE SEQUENCE</scope>
    <source>
        <tissue evidence="1">Leaf</tissue>
    </source>
</reference>
<accession>A0A2P2PJ93</accession>
<dbReference type="EMBL" id="GGEC01074227">
    <property type="protein sequence ID" value="MBX54711.1"/>
    <property type="molecule type" value="Transcribed_RNA"/>
</dbReference>
<protein>
    <submittedName>
        <fullName evidence="1">Uncharacterized protein</fullName>
    </submittedName>
</protein>
<name>A0A2P2PJ93_RHIMU</name>